<reference evidence="2 3" key="1">
    <citation type="submission" date="2017-02" db="EMBL/GenBank/DDBJ databases">
        <authorList>
            <person name="Peterson S.W."/>
        </authorList>
    </citation>
    <scope>NUCLEOTIDE SEQUENCE [LARGE SCALE GENOMIC DNA]</scope>
    <source>
        <strain evidence="2 3">DSM 22899</strain>
    </source>
</reference>
<protein>
    <submittedName>
        <fullName evidence="2">Uncharacterized protein</fullName>
    </submittedName>
</protein>
<feature type="transmembrane region" description="Helical" evidence="1">
    <location>
        <begin position="39"/>
        <end position="59"/>
    </location>
</feature>
<evidence type="ECO:0000313" key="2">
    <source>
        <dbReference type="EMBL" id="SKB70991.1"/>
    </source>
</evidence>
<evidence type="ECO:0000256" key="1">
    <source>
        <dbReference type="SAM" id="Phobius"/>
    </source>
</evidence>
<proteinExistence type="predicted"/>
<dbReference type="RefSeq" id="WP_139378689.1">
    <property type="nucleotide sequence ID" value="NZ_FUYS01000006.1"/>
</dbReference>
<organism evidence="2 3">
    <name type="scientific">Parapedobacter luteus</name>
    <dbReference type="NCBI Taxonomy" id="623280"/>
    <lineage>
        <taxon>Bacteria</taxon>
        <taxon>Pseudomonadati</taxon>
        <taxon>Bacteroidota</taxon>
        <taxon>Sphingobacteriia</taxon>
        <taxon>Sphingobacteriales</taxon>
        <taxon>Sphingobacteriaceae</taxon>
        <taxon>Parapedobacter</taxon>
    </lineage>
</organism>
<evidence type="ECO:0000313" key="3">
    <source>
        <dbReference type="Proteomes" id="UP000190541"/>
    </source>
</evidence>
<dbReference type="Proteomes" id="UP000190541">
    <property type="component" value="Unassembled WGS sequence"/>
</dbReference>
<keyword evidence="1" id="KW-0812">Transmembrane</keyword>
<dbReference type="AlphaFoldDB" id="A0A1T5DHE2"/>
<accession>A0A1T5DHE2</accession>
<keyword evidence="3" id="KW-1185">Reference proteome</keyword>
<keyword evidence="1" id="KW-0472">Membrane</keyword>
<feature type="transmembrane region" description="Helical" evidence="1">
    <location>
        <begin position="16"/>
        <end position="33"/>
    </location>
</feature>
<sequence>MEKHIEEPTKDTKVNNYFYLLGALFGGLTGGFIQESVLAALIGAVIGLAFAGFFVGNLLKGREHDR</sequence>
<keyword evidence="1" id="KW-1133">Transmembrane helix</keyword>
<gene>
    <name evidence="2" type="ORF">SAMN05660226_02816</name>
</gene>
<dbReference type="EMBL" id="FUYS01000006">
    <property type="protein sequence ID" value="SKB70991.1"/>
    <property type="molecule type" value="Genomic_DNA"/>
</dbReference>
<dbReference type="STRING" id="623280.SAMN05660226_02816"/>
<name>A0A1T5DHE2_9SPHI</name>